<feature type="compositionally biased region" description="Basic and acidic residues" evidence="1">
    <location>
        <begin position="66"/>
        <end position="82"/>
    </location>
</feature>
<dbReference type="RefSeq" id="WP_095611483.1">
    <property type="nucleotide sequence ID" value="NZ_NMPM01000062.1"/>
</dbReference>
<evidence type="ECO:0000313" key="3">
    <source>
        <dbReference type="EMBL" id="PAV25413.1"/>
    </source>
</evidence>
<reference evidence="3 4" key="1">
    <citation type="submission" date="2017-07" db="EMBL/GenBank/DDBJ databases">
        <title>Tamlnaduibacter salinus (Mi-7) genome sequencing.</title>
        <authorList>
            <person name="Verma A."/>
            <person name="Krishnamurthi S."/>
        </authorList>
    </citation>
    <scope>NUCLEOTIDE SEQUENCE [LARGE SCALE GENOMIC DNA]</scope>
    <source>
        <strain evidence="3 4">Mi-7</strain>
    </source>
</reference>
<organism evidence="3 4">
    <name type="scientific">Tamilnaduibacter salinus</name>
    <dbReference type="NCBI Taxonomy" id="1484056"/>
    <lineage>
        <taxon>Bacteria</taxon>
        <taxon>Pseudomonadati</taxon>
        <taxon>Pseudomonadota</taxon>
        <taxon>Gammaproteobacteria</taxon>
        <taxon>Pseudomonadales</taxon>
        <taxon>Marinobacteraceae</taxon>
        <taxon>Tamilnaduibacter</taxon>
    </lineage>
</organism>
<dbReference type="PANTHER" id="PTHR38043">
    <property type="entry name" value="PROTEIN HEMX"/>
    <property type="match status" value="1"/>
</dbReference>
<feature type="region of interest" description="Disordered" evidence="1">
    <location>
        <begin position="1"/>
        <end position="21"/>
    </location>
</feature>
<dbReference type="Pfam" id="PF04375">
    <property type="entry name" value="HemX"/>
    <property type="match status" value="1"/>
</dbReference>
<gene>
    <name evidence="3" type="ORF">CF392_10875</name>
</gene>
<dbReference type="InterPro" id="IPR007470">
    <property type="entry name" value="HemX"/>
</dbReference>
<keyword evidence="2" id="KW-1133">Transmembrane helix</keyword>
<evidence type="ECO:0000313" key="4">
    <source>
        <dbReference type="Proteomes" id="UP000218332"/>
    </source>
</evidence>
<feature type="transmembrane region" description="Helical" evidence="2">
    <location>
        <begin position="26"/>
        <end position="48"/>
    </location>
</feature>
<keyword evidence="4" id="KW-1185">Reference proteome</keyword>
<dbReference type="PANTHER" id="PTHR38043:SF1">
    <property type="entry name" value="PROTEIN HEMX"/>
    <property type="match status" value="1"/>
</dbReference>
<proteinExistence type="predicted"/>
<feature type="region of interest" description="Disordered" evidence="1">
    <location>
        <begin position="64"/>
        <end position="86"/>
    </location>
</feature>
<dbReference type="AlphaFoldDB" id="A0A2A2I302"/>
<comment type="caution">
    <text evidence="3">The sequence shown here is derived from an EMBL/GenBank/DDBJ whole genome shotgun (WGS) entry which is preliminary data.</text>
</comment>
<keyword evidence="2" id="KW-0472">Membrane</keyword>
<sequence length="380" mass="42416">MTESDTTNQLPATTDSASTPRGKRLWPLWALTLLTLMAVLALSAWNWVQWQDRQQLQQRVGQLTDTTDRLDRQSSRAGDRLSGEVQSLREQLNQQQQTLSEQARQIDHNAQALLDAGNRTRTDWLLAEAEYLLRIGNQRLQIENDYEGAMAALQSADEVLASTDDPGVFPVRKAVAREIMALKSIEAVDRTGLYLTLEAAIDTVSDLTEQALTRDIDVDGETLTLSQSGDDARDSSQSALSQGWRQLLASLDDAITIRRMDETVKPLLSPQQSAYARLNLRLMLEEAELAVLRGNQTLYERALGKADTWLNNWYDDTHAPVRALQKTLDELQSRDINPELPDISRSLSLLKARLEGRLSTNRDGEADSNGDSDNKTGESS</sequence>
<protein>
    <recommendedName>
        <fullName evidence="5">Uroporphyrin-3 C-methyltransferase</fullName>
    </recommendedName>
</protein>
<evidence type="ECO:0000256" key="2">
    <source>
        <dbReference type="SAM" id="Phobius"/>
    </source>
</evidence>
<feature type="region of interest" description="Disordered" evidence="1">
    <location>
        <begin position="358"/>
        <end position="380"/>
    </location>
</feature>
<dbReference type="Proteomes" id="UP000218332">
    <property type="component" value="Unassembled WGS sequence"/>
</dbReference>
<evidence type="ECO:0008006" key="5">
    <source>
        <dbReference type="Google" id="ProtNLM"/>
    </source>
</evidence>
<dbReference type="EMBL" id="NMPM01000062">
    <property type="protein sequence ID" value="PAV25413.1"/>
    <property type="molecule type" value="Genomic_DNA"/>
</dbReference>
<accession>A0A2A2I302</accession>
<feature type="compositionally biased region" description="Polar residues" evidence="1">
    <location>
        <begin position="1"/>
        <end position="19"/>
    </location>
</feature>
<evidence type="ECO:0000256" key="1">
    <source>
        <dbReference type="SAM" id="MobiDB-lite"/>
    </source>
</evidence>
<name>A0A2A2I302_9GAMM</name>
<keyword evidence="2" id="KW-0812">Transmembrane</keyword>